<keyword evidence="2" id="KW-0812">Transmembrane</keyword>
<keyword evidence="2" id="KW-0472">Membrane</keyword>
<evidence type="ECO:0000259" key="3">
    <source>
        <dbReference type="Pfam" id="PF23553"/>
    </source>
</evidence>
<accession>A0AA36CEA0</accession>
<feature type="region of interest" description="Disordered" evidence="1">
    <location>
        <begin position="339"/>
        <end position="547"/>
    </location>
</feature>
<feature type="region of interest" description="Disordered" evidence="1">
    <location>
        <begin position="675"/>
        <end position="710"/>
    </location>
</feature>
<feature type="transmembrane region" description="Helical" evidence="2">
    <location>
        <begin position="85"/>
        <end position="105"/>
    </location>
</feature>
<keyword evidence="5" id="KW-1185">Reference proteome</keyword>
<sequence>MIWANLFIPYCDALIGLEKLLFVVAPSFYQTLNSRHVHRFMFCLVIVVTITSICFIIHWSNVNDFMTTMFVYEAHAKQNTQNGRFYASFALAVKWTGLIILATVICNLIPEWCRWLNLDIYSGYEFYVYVLFAAKPIFNTFVVNWLEKKLGDSEEWGGRNAASFLSKEMIEELETCFQRLETNIKVKLLTAILHVQPRLMANWKQEMCQLIYLGHRDPDDWVEAIAELIKDLPNTGRITFEAPASGEGHYSTTLQELKNIMKRHAQAGDLRLLPPSSRIVSETALKKPKQPPTRRQIKNSAPSTASPFAREGGAKLLDINEIPQALKKRKCDVLAEERKRKAEEKEEAKKQERALREAKQEEMRKKREAERLEAEKRRQEKIAQSKAKANKVVRNDSVTSQASLDETIEAVIKSPPPPPKPTPKVSVEPAPIPRSIFDEAIQNETEKAVGSLTPDSPHGGLFQPIASTSSERKVAPQPSPLLSPASSASPMQSPSYNTGGLFASVVPTPPPPQQTRPAPKNPVDERIYGILNQVPRQPAPESQPENEITSHLFQPIQQQVREPQQPAQISQQRSSSGELPAFRLTHMNQPPRQGLLNAQGQPIRVLVQQAPPRQVQAVPVQQVVQQQQPQQHQQQQQQQQQVQQQPQPRMFQTIQQQTAPNGQTIYVRRTIPVQQQPGGQIQAQQPQQQQPQFLRQAVQRQPEQPPMDKTELVRRQCEEMLRTANSLDANSRKIVVDFMCGNKVNPRPDIGQVLTIKLSENIEDGVMNGMQAKWRAETFFQMDFSTGEWKRLRKCKLLTNAELEQLGYSVPQQQQQAPNMYQAF</sequence>
<feature type="non-terminal residue" evidence="4">
    <location>
        <position position="1"/>
    </location>
</feature>
<feature type="transmembrane region" description="Helical" evidence="2">
    <location>
        <begin position="126"/>
        <end position="146"/>
    </location>
</feature>
<gene>
    <name evidence="4" type="ORF">MSPICULIGERA_LOCUS5153</name>
</gene>
<organism evidence="4 5">
    <name type="scientific">Mesorhabditis spiculigera</name>
    <dbReference type="NCBI Taxonomy" id="96644"/>
    <lineage>
        <taxon>Eukaryota</taxon>
        <taxon>Metazoa</taxon>
        <taxon>Ecdysozoa</taxon>
        <taxon>Nematoda</taxon>
        <taxon>Chromadorea</taxon>
        <taxon>Rhabditida</taxon>
        <taxon>Rhabditina</taxon>
        <taxon>Rhabditomorpha</taxon>
        <taxon>Rhabditoidea</taxon>
        <taxon>Rhabditidae</taxon>
        <taxon>Mesorhabditinae</taxon>
        <taxon>Mesorhabditis</taxon>
    </lineage>
</organism>
<evidence type="ECO:0000256" key="2">
    <source>
        <dbReference type="SAM" id="Phobius"/>
    </source>
</evidence>
<feature type="compositionally biased region" description="Low complexity" evidence="1">
    <location>
        <begin position="480"/>
        <end position="495"/>
    </location>
</feature>
<keyword evidence="2" id="KW-1133">Transmembrane helix</keyword>
<name>A0AA36CEA0_9BILA</name>
<dbReference type="InterPro" id="IPR056557">
    <property type="entry name" value="NELF-A_N"/>
</dbReference>
<dbReference type="EMBL" id="CATQJA010001273">
    <property type="protein sequence ID" value="CAJ0566555.1"/>
    <property type="molecule type" value="Genomic_DNA"/>
</dbReference>
<protein>
    <recommendedName>
        <fullName evidence="3">NELF-A N-terminal domain-containing protein</fullName>
    </recommendedName>
</protein>
<proteinExistence type="predicted"/>
<reference evidence="4" key="1">
    <citation type="submission" date="2023-06" db="EMBL/GenBank/DDBJ databases">
        <authorList>
            <person name="Delattre M."/>
        </authorList>
    </citation>
    <scope>NUCLEOTIDE SEQUENCE</scope>
    <source>
        <strain evidence="4">AF72</strain>
    </source>
</reference>
<feature type="transmembrane region" description="Helical" evidence="2">
    <location>
        <begin position="40"/>
        <end position="59"/>
    </location>
</feature>
<feature type="domain" description="NELF-A N-terminal" evidence="3">
    <location>
        <begin position="145"/>
        <end position="270"/>
    </location>
</feature>
<evidence type="ECO:0000313" key="4">
    <source>
        <dbReference type="EMBL" id="CAJ0566555.1"/>
    </source>
</evidence>
<evidence type="ECO:0000313" key="5">
    <source>
        <dbReference type="Proteomes" id="UP001177023"/>
    </source>
</evidence>
<dbReference type="AlphaFoldDB" id="A0AA36CEA0"/>
<feature type="compositionally biased region" description="Basic and acidic residues" evidence="1">
    <location>
        <begin position="339"/>
        <end position="383"/>
    </location>
</feature>
<feature type="region of interest" description="Disordered" evidence="1">
    <location>
        <begin position="277"/>
        <end position="311"/>
    </location>
</feature>
<dbReference type="Proteomes" id="UP001177023">
    <property type="component" value="Unassembled WGS sequence"/>
</dbReference>
<dbReference type="Pfam" id="PF23553">
    <property type="entry name" value="NELF-A_N"/>
    <property type="match status" value="1"/>
</dbReference>
<comment type="caution">
    <text evidence="4">The sequence shown here is derived from an EMBL/GenBank/DDBJ whole genome shotgun (WGS) entry which is preliminary data.</text>
</comment>
<feature type="compositionally biased region" description="Low complexity" evidence="1">
    <location>
        <begin position="675"/>
        <end position="701"/>
    </location>
</feature>
<evidence type="ECO:0000256" key="1">
    <source>
        <dbReference type="SAM" id="MobiDB-lite"/>
    </source>
</evidence>